<accession>G6FRB3</accession>
<protein>
    <submittedName>
        <fullName evidence="1">Uncharacterized protein</fullName>
    </submittedName>
</protein>
<dbReference type="GeneID" id="35799722"/>
<dbReference type="Proteomes" id="UP000004344">
    <property type="component" value="Unassembled WGS sequence"/>
</dbReference>
<evidence type="ECO:0000313" key="1">
    <source>
        <dbReference type="EMBL" id="EHC15987.1"/>
    </source>
</evidence>
<name>G6FRB3_9CYAN</name>
<gene>
    <name evidence="1" type="ORF">FJSC11DRAFT_1410</name>
</gene>
<dbReference type="RefSeq" id="WP_009455875.1">
    <property type="nucleotide sequence ID" value="NZ_AGIZ01000004.1"/>
</dbReference>
<keyword evidence="2" id="KW-1185">Reference proteome</keyword>
<sequence>MARRRVIIGLSMLGDSMGQPVTLYQTGIIPHLPDPPVPSLYQPYLGS</sequence>
<organism evidence="1 2">
    <name type="scientific">Fischerella thermalis JSC-11</name>
    <dbReference type="NCBI Taxonomy" id="741277"/>
    <lineage>
        <taxon>Bacteria</taxon>
        <taxon>Bacillati</taxon>
        <taxon>Cyanobacteriota</taxon>
        <taxon>Cyanophyceae</taxon>
        <taxon>Nostocales</taxon>
        <taxon>Hapalosiphonaceae</taxon>
        <taxon>Fischerella</taxon>
    </lineage>
</organism>
<dbReference type="EMBL" id="AGIZ01000004">
    <property type="protein sequence ID" value="EHC15987.1"/>
    <property type="molecule type" value="Genomic_DNA"/>
</dbReference>
<proteinExistence type="predicted"/>
<dbReference type="AlphaFoldDB" id="G6FRB3"/>
<reference evidence="1 2" key="1">
    <citation type="submission" date="2011-09" db="EMBL/GenBank/DDBJ databases">
        <title>The draft genome of Fischerella sp. JSC-11.</title>
        <authorList>
            <consortium name="US DOE Joint Genome Institute (JGI-PGF)"/>
            <person name="Lucas S."/>
            <person name="Han J."/>
            <person name="Lapidus A."/>
            <person name="Cheng J.-F."/>
            <person name="Goodwin L."/>
            <person name="Pitluck S."/>
            <person name="Peters L."/>
            <person name="Land M.L."/>
            <person name="Hauser L."/>
            <person name="Sarkisova S."/>
            <person name="Bryant D.A."/>
            <person name="Brown I."/>
            <person name="Woyke T.J."/>
        </authorList>
    </citation>
    <scope>NUCLEOTIDE SEQUENCE [LARGE SCALE GENOMIC DNA]</scope>
    <source>
        <strain evidence="1 2">JSC-11</strain>
    </source>
</reference>
<evidence type="ECO:0000313" key="2">
    <source>
        <dbReference type="Proteomes" id="UP000004344"/>
    </source>
</evidence>
<comment type="caution">
    <text evidence="1">The sequence shown here is derived from an EMBL/GenBank/DDBJ whole genome shotgun (WGS) entry which is preliminary data.</text>
</comment>